<dbReference type="SUPFAM" id="SSF88659">
    <property type="entry name" value="Sigma3 and sigma4 domains of RNA polymerase sigma factors"/>
    <property type="match status" value="1"/>
</dbReference>
<keyword evidence="2" id="KW-0805">Transcription regulation</keyword>
<accession>A0ABT1IBD5</accession>
<protein>
    <submittedName>
        <fullName evidence="7">RNA polymerase sigma-70 factor, ECF subfamily</fullName>
    </submittedName>
</protein>
<evidence type="ECO:0000256" key="4">
    <source>
        <dbReference type="ARBA" id="ARBA00023163"/>
    </source>
</evidence>
<reference evidence="7 8" key="1">
    <citation type="submission" date="2022-06" db="EMBL/GenBank/DDBJ databases">
        <title>Genomic Encyclopedia of Archaeal and Bacterial Type Strains, Phase II (KMG-II): from individual species to whole genera.</title>
        <authorList>
            <person name="Goeker M."/>
        </authorList>
    </citation>
    <scope>NUCLEOTIDE SEQUENCE [LARGE SCALE GENOMIC DNA]</scope>
    <source>
        <strain evidence="7 8">DSM 44255</strain>
    </source>
</reference>
<dbReference type="InterPro" id="IPR014284">
    <property type="entry name" value="RNA_pol_sigma-70_dom"/>
</dbReference>
<keyword evidence="8" id="KW-1185">Reference proteome</keyword>
<evidence type="ECO:0000256" key="3">
    <source>
        <dbReference type="ARBA" id="ARBA00023082"/>
    </source>
</evidence>
<dbReference type="InterPro" id="IPR039425">
    <property type="entry name" value="RNA_pol_sigma-70-like"/>
</dbReference>
<evidence type="ECO:0000256" key="2">
    <source>
        <dbReference type="ARBA" id="ARBA00023015"/>
    </source>
</evidence>
<dbReference type="PANTHER" id="PTHR43133">
    <property type="entry name" value="RNA POLYMERASE ECF-TYPE SIGMA FACTO"/>
    <property type="match status" value="1"/>
</dbReference>
<proteinExistence type="inferred from homology"/>
<keyword evidence="3" id="KW-0731">Sigma factor</keyword>
<comment type="caution">
    <text evidence="7">The sequence shown here is derived from an EMBL/GenBank/DDBJ whole genome shotgun (WGS) entry which is preliminary data.</text>
</comment>
<dbReference type="EMBL" id="JAMTCO010000005">
    <property type="protein sequence ID" value="MCP2269868.1"/>
    <property type="molecule type" value="Genomic_DNA"/>
</dbReference>
<name>A0ABT1IBD5_9PSEU</name>
<dbReference type="InterPro" id="IPR007627">
    <property type="entry name" value="RNA_pol_sigma70_r2"/>
</dbReference>
<dbReference type="SUPFAM" id="SSF88946">
    <property type="entry name" value="Sigma2 domain of RNA polymerase sigma factors"/>
    <property type="match status" value="1"/>
</dbReference>
<dbReference type="InterPro" id="IPR013325">
    <property type="entry name" value="RNA_pol_sigma_r2"/>
</dbReference>
<evidence type="ECO:0000313" key="7">
    <source>
        <dbReference type="EMBL" id="MCP2269868.1"/>
    </source>
</evidence>
<dbReference type="Pfam" id="PF04542">
    <property type="entry name" value="Sigma70_r2"/>
    <property type="match status" value="1"/>
</dbReference>
<gene>
    <name evidence="7" type="ORF">LV75_002357</name>
</gene>
<evidence type="ECO:0000256" key="1">
    <source>
        <dbReference type="ARBA" id="ARBA00010641"/>
    </source>
</evidence>
<organism evidence="7 8">
    <name type="scientific">Actinokineospora diospyrosa</name>
    <dbReference type="NCBI Taxonomy" id="103728"/>
    <lineage>
        <taxon>Bacteria</taxon>
        <taxon>Bacillati</taxon>
        <taxon>Actinomycetota</taxon>
        <taxon>Actinomycetes</taxon>
        <taxon>Pseudonocardiales</taxon>
        <taxon>Pseudonocardiaceae</taxon>
        <taxon>Actinokineospora</taxon>
    </lineage>
</organism>
<dbReference type="Gene3D" id="1.10.10.10">
    <property type="entry name" value="Winged helix-like DNA-binding domain superfamily/Winged helix DNA-binding domain"/>
    <property type="match status" value="1"/>
</dbReference>
<dbReference type="Pfam" id="PF08281">
    <property type="entry name" value="Sigma70_r4_2"/>
    <property type="match status" value="1"/>
</dbReference>
<keyword evidence="4" id="KW-0804">Transcription</keyword>
<evidence type="ECO:0000259" key="6">
    <source>
        <dbReference type="Pfam" id="PF08281"/>
    </source>
</evidence>
<feature type="domain" description="RNA polymerase sigma-70 region 2" evidence="5">
    <location>
        <begin position="27"/>
        <end position="98"/>
    </location>
</feature>
<dbReference type="NCBIfam" id="TIGR02937">
    <property type="entry name" value="sigma70-ECF"/>
    <property type="match status" value="1"/>
</dbReference>
<dbReference type="Proteomes" id="UP001205185">
    <property type="component" value="Unassembled WGS sequence"/>
</dbReference>
<feature type="domain" description="RNA polymerase sigma factor 70 region 4 type 2" evidence="6">
    <location>
        <begin position="133"/>
        <end position="184"/>
    </location>
</feature>
<dbReference type="InterPro" id="IPR013249">
    <property type="entry name" value="RNA_pol_sigma70_r4_t2"/>
</dbReference>
<dbReference type="PANTHER" id="PTHR43133:SF25">
    <property type="entry name" value="RNA POLYMERASE SIGMA FACTOR RFAY-RELATED"/>
    <property type="match status" value="1"/>
</dbReference>
<dbReference type="CDD" id="cd06171">
    <property type="entry name" value="Sigma70_r4"/>
    <property type="match status" value="1"/>
</dbReference>
<dbReference type="InterPro" id="IPR013324">
    <property type="entry name" value="RNA_pol_sigma_r3/r4-like"/>
</dbReference>
<comment type="similarity">
    <text evidence="1">Belongs to the sigma-70 factor family. ECF subfamily.</text>
</comment>
<dbReference type="InterPro" id="IPR036388">
    <property type="entry name" value="WH-like_DNA-bd_sf"/>
</dbReference>
<evidence type="ECO:0000259" key="5">
    <source>
        <dbReference type="Pfam" id="PF04542"/>
    </source>
</evidence>
<sequence length="193" mass="20257">MGGVDGMSGMGRAPEGAEGFAEWVGPHVGVVARVVGRLGVGRLGAGWGVDRDDVVQEVLARAWVKRRQYDPARGSPRVWLLAIAADQVRKAVRRRGRTAGWAAGWTGDDAEQVVAVVGIAGAPGAEAVAARVDLGRALAGLTERQRLAVDCFYYADLSIAETAAVMGCGEGTVKSTLSDARAKLRERLEMSDG</sequence>
<evidence type="ECO:0000313" key="8">
    <source>
        <dbReference type="Proteomes" id="UP001205185"/>
    </source>
</evidence>
<dbReference type="Gene3D" id="1.10.1740.10">
    <property type="match status" value="1"/>
</dbReference>